<organism evidence="1 2">
    <name type="scientific">Biomphalaria glabrata</name>
    <name type="common">Bloodfluke planorb</name>
    <name type="synonym">Freshwater snail</name>
    <dbReference type="NCBI Taxonomy" id="6526"/>
    <lineage>
        <taxon>Eukaryota</taxon>
        <taxon>Metazoa</taxon>
        <taxon>Spiralia</taxon>
        <taxon>Lophotrochozoa</taxon>
        <taxon>Mollusca</taxon>
        <taxon>Gastropoda</taxon>
        <taxon>Heterobranchia</taxon>
        <taxon>Euthyneura</taxon>
        <taxon>Panpulmonata</taxon>
        <taxon>Hygrophila</taxon>
        <taxon>Lymnaeoidea</taxon>
        <taxon>Planorbidae</taxon>
        <taxon>Biomphalaria</taxon>
    </lineage>
</organism>
<protein>
    <submittedName>
        <fullName evidence="1">Uncharacterized protein</fullName>
    </submittedName>
</protein>
<dbReference type="OrthoDB" id="10252017at2759"/>
<dbReference type="EnsemblMetazoa" id="BGLB038230-RA">
    <property type="protein sequence ID" value="BGLB038230-PA"/>
    <property type="gene ID" value="BGLB038230"/>
</dbReference>
<gene>
    <name evidence="1" type="primary">106065988</name>
</gene>
<accession>A0A2C9M466</accession>
<evidence type="ECO:0000313" key="1">
    <source>
        <dbReference type="EnsemblMetazoa" id="BGLB038230-PA"/>
    </source>
</evidence>
<name>A0A2C9M466_BIOGL</name>
<proteinExistence type="predicted"/>
<dbReference type="VEuPathDB" id="VectorBase:BGLAX_050187"/>
<dbReference type="AlphaFoldDB" id="A0A2C9M466"/>
<dbReference type="Proteomes" id="UP000076420">
    <property type="component" value="Unassembled WGS sequence"/>
</dbReference>
<reference evidence="1" key="1">
    <citation type="submission" date="2020-05" db="UniProtKB">
        <authorList>
            <consortium name="EnsemblMetazoa"/>
        </authorList>
    </citation>
    <scope>IDENTIFICATION</scope>
    <source>
        <strain evidence="1">BB02</strain>
    </source>
</reference>
<dbReference type="KEGG" id="bgt:106065988"/>
<dbReference type="VEuPathDB" id="VectorBase:BGLB038230"/>
<sequence length="220" mass="24557">MTFAVPTHLTVLRLQGARLAYIGRKPGAIITASNDNFKTSVCSDGSRVFEVDTLNAEDSTVDVYCNTLVPATHFHITIRDFRRVCTVYASDACTLSYSRLPCPDDYCKRCFNELCDMATGQCKIGCLGYSNFPYCDKACLKGYFGLNCLFKCSSCFNGNCDPSSGLCLKGCDGFSDPPMCTIRLQNYYGCVIEVFHFEYCLLRIHSVPIKLFWTLLSLQV</sequence>
<evidence type="ECO:0000313" key="2">
    <source>
        <dbReference type="Proteomes" id="UP000076420"/>
    </source>
</evidence>